<dbReference type="PANTHER" id="PTHR46382:SF1">
    <property type="entry name" value="PHOSPHATIDATE CYTIDYLYLTRANSFERASE"/>
    <property type="match status" value="1"/>
</dbReference>
<keyword evidence="11 18" id="KW-0812">Transmembrane</keyword>
<organism evidence="20 21">
    <name type="scientific">Limnohabitans parvus II-B4</name>
    <dbReference type="NCBI Taxonomy" id="1293052"/>
    <lineage>
        <taxon>Bacteria</taxon>
        <taxon>Pseudomonadati</taxon>
        <taxon>Pseudomonadota</taxon>
        <taxon>Betaproteobacteria</taxon>
        <taxon>Burkholderiales</taxon>
        <taxon>Comamonadaceae</taxon>
        <taxon>Limnohabitans</taxon>
    </lineage>
</organism>
<evidence type="ECO:0000313" key="20">
    <source>
        <dbReference type="EMBL" id="PUE52826.1"/>
    </source>
</evidence>
<protein>
    <recommendedName>
        <fullName evidence="7 18">Phosphatidate cytidylyltransferase</fullName>
        <ecNumber evidence="6 18">2.7.7.41</ecNumber>
    </recommendedName>
</protein>
<keyword evidence="13 19" id="KW-1133">Transmembrane helix</keyword>
<evidence type="ECO:0000256" key="11">
    <source>
        <dbReference type="ARBA" id="ARBA00022692"/>
    </source>
</evidence>
<keyword evidence="8" id="KW-1003">Cell membrane</keyword>
<dbReference type="InterPro" id="IPR000374">
    <property type="entry name" value="PC_trans"/>
</dbReference>
<evidence type="ECO:0000256" key="15">
    <source>
        <dbReference type="ARBA" id="ARBA00023136"/>
    </source>
</evidence>
<name>A0A315E4M5_9BURK</name>
<sequence length="282" mass="30768">MLKQRVITALALLALLLPALFATHPWPFMGLTVVLIAAGAWEWGRLNGVPAWVAWSGAVMCLLACAVAEQLGWVQSTPPMVWLVAGSMWVLLGAWMIQRGVAGWGLWPQGLRWVVGLLFLTLAWVAMAQAHRRGVNFLLSILVLVWAADVFAYFFGKAFGGRWIKTKLAASISPGKSWEGVLGGMLGVLLVAVIWEELDRRWSLPDLSFYSLLFAKGWFVALPALLFMSAMSVVGDLVESLVKRSAGMKDSSGLLPGHGGVLDRVDALLPTLPLAMMLVFWI</sequence>
<evidence type="ECO:0000256" key="2">
    <source>
        <dbReference type="ARBA" id="ARBA00004651"/>
    </source>
</evidence>
<keyword evidence="17" id="KW-1208">Phospholipid metabolism</keyword>
<keyword evidence="15 19" id="KW-0472">Membrane</keyword>
<dbReference type="RefSeq" id="WP_108313195.1">
    <property type="nucleotide sequence ID" value="NZ_NESN01000004.1"/>
</dbReference>
<evidence type="ECO:0000256" key="7">
    <source>
        <dbReference type="ARBA" id="ARBA00019373"/>
    </source>
</evidence>
<comment type="caution">
    <text evidence="20">The sequence shown here is derived from an EMBL/GenBank/DDBJ whole genome shotgun (WGS) entry which is preliminary data.</text>
</comment>
<evidence type="ECO:0000256" key="18">
    <source>
        <dbReference type="RuleBase" id="RU003938"/>
    </source>
</evidence>
<keyword evidence="12 18" id="KW-0548">Nucleotidyltransferase</keyword>
<evidence type="ECO:0000256" key="17">
    <source>
        <dbReference type="ARBA" id="ARBA00023264"/>
    </source>
</evidence>
<comment type="pathway">
    <text evidence="4">Lipid metabolism.</text>
</comment>
<dbReference type="GO" id="GO:0005886">
    <property type="term" value="C:plasma membrane"/>
    <property type="evidence" value="ECO:0007669"/>
    <property type="project" value="UniProtKB-SubCell"/>
</dbReference>
<keyword evidence="10 18" id="KW-0808">Transferase</keyword>
<dbReference type="EMBL" id="NESN01000004">
    <property type="protein sequence ID" value="PUE52826.1"/>
    <property type="molecule type" value="Genomic_DNA"/>
</dbReference>
<evidence type="ECO:0000256" key="10">
    <source>
        <dbReference type="ARBA" id="ARBA00022679"/>
    </source>
</evidence>
<evidence type="ECO:0000256" key="13">
    <source>
        <dbReference type="ARBA" id="ARBA00022989"/>
    </source>
</evidence>
<dbReference type="GO" id="GO:0004605">
    <property type="term" value="F:phosphatidate cytidylyltransferase activity"/>
    <property type="evidence" value="ECO:0007669"/>
    <property type="project" value="UniProtKB-EC"/>
</dbReference>
<dbReference type="AlphaFoldDB" id="A0A315E4M5"/>
<comment type="subcellular location">
    <subcellularLocation>
        <location evidence="2">Cell membrane</location>
        <topology evidence="2">Multi-pass membrane protein</topology>
    </subcellularLocation>
</comment>
<evidence type="ECO:0000256" key="3">
    <source>
        <dbReference type="ARBA" id="ARBA00005119"/>
    </source>
</evidence>
<reference evidence="20 21" key="1">
    <citation type="submission" date="2017-04" db="EMBL/GenBank/DDBJ databases">
        <title>Unexpected and diverse lifestyles within the genus Limnohabitans.</title>
        <authorList>
            <person name="Kasalicky V."/>
            <person name="Mehrshad M."/>
            <person name="Andrei S.-A."/>
            <person name="Salcher M."/>
            <person name="Kratochvilova H."/>
            <person name="Simek K."/>
            <person name="Ghai R."/>
        </authorList>
    </citation>
    <scope>NUCLEOTIDE SEQUENCE [LARGE SCALE GENOMIC DNA]</scope>
    <source>
        <strain evidence="20 21">II-B4</strain>
    </source>
</reference>
<evidence type="ECO:0000256" key="14">
    <source>
        <dbReference type="ARBA" id="ARBA00023098"/>
    </source>
</evidence>
<evidence type="ECO:0000256" key="4">
    <source>
        <dbReference type="ARBA" id="ARBA00005189"/>
    </source>
</evidence>
<feature type="transmembrane region" description="Helical" evidence="19">
    <location>
        <begin position="110"/>
        <end position="128"/>
    </location>
</feature>
<dbReference type="PROSITE" id="PS01315">
    <property type="entry name" value="CDS"/>
    <property type="match status" value="1"/>
</dbReference>
<comment type="catalytic activity">
    <reaction evidence="1 18">
        <text>a 1,2-diacyl-sn-glycero-3-phosphate + CTP + H(+) = a CDP-1,2-diacyl-sn-glycerol + diphosphate</text>
        <dbReference type="Rhea" id="RHEA:16229"/>
        <dbReference type="ChEBI" id="CHEBI:15378"/>
        <dbReference type="ChEBI" id="CHEBI:33019"/>
        <dbReference type="ChEBI" id="CHEBI:37563"/>
        <dbReference type="ChEBI" id="CHEBI:58332"/>
        <dbReference type="ChEBI" id="CHEBI:58608"/>
        <dbReference type="EC" id="2.7.7.41"/>
    </reaction>
</comment>
<evidence type="ECO:0000256" key="1">
    <source>
        <dbReference type="ARBA" id="ARBA00001698"/>
    </source>
</evidence>
<evidence type="ECO:0000256" key="16">
    <source>
        <dbReference type="ARBA" id="ARBA00023209"/>
    </source>
</evidence>
<evidence type="ECO:0000256" key="6">
    <source>
        <dbReference type="ARBA" id="ARBA00012487"/>
    </source>
</evidence>
<keyword evidence="14" id="KW-0443">Lipid metabolism</keyword>
<evidence type="ECO:0000256" key="12">
    <source>
        <dbReference type="ARBA" id="ARBA00022695"/>
    </source>
</evidence>
<evidence type="ECO:0000256" key="8">
    <source>
        <dbReference type="ARBA" id="ARBA00022475"/>
    </source>
</evidence>
<keyword evidence="16" id="KW-0594">Phospholipid biosynthesis</keyword>
<proteinExistence type="inferred from homology"/>
<dbReference type="GO" id="GO:0016024">
    <property type="term" value="P:CDP-diacylglycerol biosynthetic process"/>
    <property type="evidence" value="ECO:0007669"/>
    <property type="project" value="UniProtKB-UniPathway"/>
</dbReference>
<evidence type="ECO:0000256" key="19">
    <source>
        <dbReference type="SAM" id="Phobius"/>
    </source>
</evidence>
<feature type="transmembrane region" description="Helical" evidence="19">
    <location>
        <begin position="49"/>
        <end position="68"/>
    </location>
</feature>
<dbReference type="Proteomes" id="UP000250790">
    <property type="component" value="Unassembled WGS sequence"/>
</dbReference>
<dbReference type="EC" id="2.7.7.41" evidence="6 18"/>
<comment type="pathway">
    <text evidence="3 18">Phospholipid metabolism; CDP-diacylglycerol biosynthesis; CDP-diacylglycerol from sn-glycerol 3-phosphate: step 3/3.</text>
</comment>
<gene>
    <name evidence="20" type="ORF">B9Z37_11705</name>
</gene>
<evidence type="ECO:0000256" key="9">
    <source>
        <dbReference type="ARBA" id="ARBA00022516"/>
    </source>
</evidence>
<dbReference type="PANTHER" id="PTHR46382">
    <property type="entry name" value="PHOSPHATIDATE CYTIDYLYLTRANSFERASE"/>
    <property type="match status" value="1"/>
</dbReference>
<dbReference type="UniPathway" id="UPA00557">
    <property type="reaction ID" value="UER00614"/>
</dbReference>
<feature type="transmembrane region" description="Helical" evidence="19">
    <location>
        <begin position="207"/>
        <end position="231"/>
    </location>
</feature>
<feature type="transmembrane region" description="Helical" evidence="19">
    <location>
        <begin position="80"/>
        <end position="98"/>
    </location>
</feature>
<evidence type="ECO:0000313" key="21">
    <source>
        <dbReference type="Proteomes" id="UP000250790"/>
    </source>
</evidence>
<feature type="transmembrane region" description="Helical" evidence="19">
    <location>
        <begin position="135"/>
        <end position="156"/>
    </location>
</feature>
<keyword evidence="21" id="KW-1185">Reference proteome</keyword>
<feature type="transmembrane region" description="Helical" evidence="19">
    <location>
        <begin position="176"/>
        <end position="195"/>
    </location>
</feature>
<keyword evidence="9" id="KW-0444">Lipid biosynthesis</keyword>
<evidence type="ECO:0000256" key="5">
    <source>
        <dbReference type="ARBA" id="ARBA00010185"/>
    </source>
</evidence>
<accession>A0A315E4M5</accession>
<dbReference type="Pfam" id="PF01148">
    <property type="entry name" value="CTP_transf_1"/>
    <property type="match status" value="1"/>
</dbReference>
<dbReference type="OrthoDB" id="9799199at2"/>
<comment type="similarity">
    <text evidence="5 18">Belongs to the CDS family.</text>
</comment>